<feature type="region of interest" description="Disordered" evidence="1">
    <location>
        <begin position="188"/>
        <end position="217"/>
    </location>
</feature>
<dbReference type="AlphaFoldDB" id="A0A7S2DYV0"/>
<organism evidence="4">
    <name type="scientific">Helicotheca tamesis</name>
    <dbReference type="NCBI Taxonomy" id="374047"/>
    <lineage>
        <taxon>Eukaryota</taxon>
        <taxon>Sar</taxon>
        <taxon>Stramenopiles</taxon>
        <taxon>Ochrophyta</taxon>
        <taxon>Bacillariophyta</taxon>
        <taxon>Mediophyceae</taxon>
        <taxon>Lithodesmiophycidae</taxon>
        <taxon>Lithodesmiales</taxon>
        <taxon>Lithodesmiaceae</taxon>
        <taxon>Helicotheca</taxon>
    </lineage>
</organism>
<proteinExistence type="predicted"/>
<evidence type="ECO:0000256" key="2">
    <source>
        <dbReference type="SAM" id="SignalP"/>
    </source>
</evidence>
<dbReference type="InterPro" id="IPR008881">
    <property type="entry name" value="Trigger_fac_ribosome-bd_bac"/>
</dbReference>
<evidence type="ECO:0000313" key="4">
    <source>
        <dbReference type="EMBL" id="CAD9466423.1"/>
    </source>
</evidence>
<name>A0A7S2DYV0_9STRA</name>
<dbReference type="SUPFAM" id="SSF102735">
    <property type="entry name" value="Trigger factor ribosome-binding domain"/>
    <property type="match status" value="1"/>
</dbReference>
<dbReference type="Gene3D" id="3.30.70.1050">
    <property type="entry name" value="Trigger factor ribosome-binding domain"/>
    <property type="match status" value="1"/>
</dbReference>
<keyword evidence="2" id="KW-0732">Signal</keyword>
<feature type="compositionally biased region" description="Acidic residues" evidence="1">
    <location>
        <begin position="198"/>
        <end position="217"/>
    </location>
</feature>
<evidence type="ECO:0000256" key="1">
    <source>
        <dbReference type="SAM" id="MobiDB-lite"/>
    </source>
</evidence>
<dbReference type="EMBL" id="HBGV01000510">
    <property type="protein sequence ID" value="CAD9466423.1"/>
    <property type="molecule type" value="Transcribed_RNA"/>
</dbReference>
<feature type="chain" id="PRO_5030521635" description="Trigger factor ribosome-binding bacterial domain-containing protein" evidence="2">
    <location>
        <begin position="20"/>
        <end position="217"/>
    </location>
</feature>
<dbReference type="Pfam" id="PF05697">
    <property type="entry name" value="Trigger_N"/>
    <property type="match status" value="1"/>
</dbReference>
<reference evidence="4" key="1">
    <citation type="submission" date="2021-01" db="EMBL/GenBank/DDBJ databases">
        <authorList>
            <person name="Corre E."/>
            <person name="Pelletier E."/>
            <person name="Niang G."/>
            <person name="Scheremetjew M."/>
            <person name="Finn R."/>
            <person name="Kale V."/>
            <person name="Holt S."/>
            <person name="Cochrane G."/>
            <person name="Meng A."/>
            <person name="Brown T."/>
            <person name="Cohen L."/>
        </authorList>
    </citation>
    <scope>NUCLEOTIDE SEQUENCE</scope>
    <source>
        <strain evidence="4">CCMP826</strain>
    </source>
</reference>
<feature type="signal peptide" evidence="2">
    <location>
        <begin position="1"/>
        <end position="19"/>
    </location>
</feature>
<feature type="domain" description="Trigger factor ribosome-binding bacterial" evidence="3">
    <location>
        <begin position="86"/>
        <end position="196"/>
    </location>
</feature>
<protein>
    <recommendedName>
        <fullName evidence="3">Trigger factor ribosome-binding bacterial domain-containing protein</fullName>
    </recommendedName>
</protein>
<evidence type="ECO:0000259" key="3">
    <source>
        <dbReference type="Pfam" id="PF05697"/>
    </source>
</evidence>
<dbReference type="GO" id="GO:0006457">
    <property type="term" value="P:protein folding"/>
    <property type="evidence" value="ECO:0007669"/>
    <property type="project" value="InterPro"/>
</dbReference>
<sequence>MKLSTTILATIAFVAPCSSFMVPRQQMPSTFGTTSTMLKAVELHAEPEGGEEMVQIDTMAGSRMKNMGANDEVKGGDGATVYNFWLQAEVDGSLVKELRTQVMKDAAKNANFPGFRKGQIPPYAQPKMTMFAIQESVIKTCEAAVSAYGLKSLAGSDGEVNVNEDMQEVCNSYKNGENIPFTATLKAELDPEKTPPATEDEGEEAAEDANAEAFEEL</sequence>
<dbReference type="InterPro" id="IPR036611">
    <property type="entry name" value="Trigger_fac_ribosome-bd_sf"/>
</dbReference>
<dbReference type="GO" id="GO:0015031">
    <property type="term" value="P:protein transport"/>
    <property type="evidence" value="ECO:0007669"/>
    <property type="project" value="InterPro"/>
</dbReference>
<gene>
    <name evidence="4" type="ORF">HTAM1171_LOCUS344</name>
</gene>
<accession>A0A7S2DYV0</accession>